<evidence type="ECO:0000256" key="4">
    <source>
        <dbReference type="ARBA" id="ARBA00044042"/>
    </source>
</evidence>
<dbReference type="EC" id="2.4.99.24" evidence="4"/>
<keyword evidence="2 6" id="KW-0808">Transferase</keyword>
<dbReference type="GO" id="GO:0009244">
    <property type="term" value="P:lipopolysaccharide core region biosynthetic process"/>
    <property type="evidence" value="ECO:0007669"/>
    <property type="project" value="TreeGrafter"/>
</dbReference>
<dbReference type="GO" id="GO:0008713">
    <property type="term" value="F:ADP-heptose-lipopolysaccharide heptosyltransferase activity"/>
    <property type="evidence" value="ECO:0007669"/>
    <property type="project" value="UniProtKB-EC"/>
</dbReference>
<dbReference type="GO" id="GO:0005829">
    <property type="term" value="C:cytosol"/>
    <property type="evidence" value="ECO:0007669"/>
    <property type="project" value="TreeGrafter"/>
</dbReference>
<dbReference type="InterPro" id="IPR011910">
    <property type="entry name" value="RfaF"/>
</dbReference>
<gene>
    <name evidence="6" type="primary">rfaF</name>
    <name evidence="6" type="ORF">CC99x_00531</name>
</gene>
<dbReference type="NCBIfam" id="TIGR02195">
    <property type="entry name" value="heptsyl_trn_II"/>
    <property type="match status" value="1"/>
</dbReference>
<proteinExistence type="inferred from homology"/>
<dbReference type="PANTHER" id="PTHR30160">
    <property type="entry name" value="TETRAACYLDISACCHARIDE 4'-KINASE-RELATED"/>
    <property type="match status" value="1"/>
</dbReference>
<evidence type="ECO:0000256" key="5">
    <source>
        <dbReference type="ARBA" id="ARBA00047503"/>
    </source>
</evidence>
<organism evidence="6">
    <name type="scientific">Candidatus Berkiella cookevillensis</name>
    <dbReference type="NCBI Taxonomy" id="437022"/>
    <lineage>
        <taxon>Bacteria</taxon>
        <taxon>Pseudomonadati</taxon>
        <taxon>Pseudomonadota</taxon>
        <taxon>Gammaproteobacteria</taxon>
        <taxon>Candidatus Berkiellales</taxon>
        <taxon>Candidatus Berkiellaceae</taxon>
        <taxon>Candidatus Berkiella</taxon>
    </lineage>
</organism>
<dbReference type="PATRIC" id="fig|1590042.3.peg.549"/>
<evidence type="ECO:0000256" key="2">
    <source>
        <dbReference type="ARBA" id="ARBA00022679"/>
    </source>
</evidence>
<comment type="catalytic activity">
    <reaction evidence="5">
        <text>an L-alpha-D-Hep-(1-&gt;5)-[alpha-Kdo-(2-&gt;4)]-alpha-Kdo-(2-&gt;6)-lipid A + ADP-L-glycero-beta-D-manno-heptose = an L-alpha-D-Hep-(1-&gt;3)-L-alpha-D-Hep-(1-&gt;5)-[alpha-Kdo-(2-&gt;4)]-alpha-Kdo-(2-&gt;6)-lipid A + ADP + H(+)</text>
        <dbReference type="Rhea" id="RHEA:74071"/>
        <dbReference type="ChEBI" id="CHEBI:15378"/>
        <dbReference type="ChEBI" id="CHEBI:61506"/>
        <dbReference type="ChEBI" id="CHEBI:193068"/>
        <dbReference type="ChEBI" id="CHEBI:193069"/>
        <dbReference type="ChEBI" id="CHEBI:456216"/>
        <dbReference type="EC" id="2.4.99.24"/>
    </reaction>
</comment>
<evidence type="ECO:0000256" key="3">
    <source>
        <dbReference type="ARBA" id="ARBA00043995"/>
    </source>
</evidence>
<evidence type="ECO:0000256" key="1">
    <source>
        <dbReference type="ARBA" id="ARBA00022676"/>
    </source>
</evidence>
<dbReference type="Gene3D" id="3.40.50.2000">
    <property type="entry name" value="Glycogen Phosphorylase B"/>
    <property type="match status" value="2"/>
</dbReference>
<dbReference type="CDD" id="cd03789">
    <property type="entry name" value="GT9_LPS_heptosyltransferase"/>
    <property type="match status" value="1"/>
</dbReference>
<dbReference type="STRING" id="437022.CC99x_00531"/>
<dbReference type="InterPro" id="IPR051199">
    <property type="entry name" value="LPS_LOS_Heptosyltrfase"/>
</dbReference>
<dbReference type="InterPro" id="IPR002201">
    <property type="entry name" value="Glyco_trans_9"/>
</dbReference>
<protein>
    <recommendedName>
        <fullName evidence="4">lipopolysaccharide heptosyltransferase II</fullName>
        <ecNumber evidence="4">2.4.99.24</ecNumber>
    </recommendedName>
</protein>
<dbReference type="SUPFAM" id="SSF53756">
    <property type="entry name" value="UDP-Glycosyltransferase/glycogen phosphorylase"/>
    <property type="match status" value="1"/>
</dbReference>
<dbReference type="Pfam" id="PF01075">
    <property type="entry name" value="Glyco_transf_9"/>
    <property type="match status" value="1"/>
</dbReference>
<name>A0A0Q9YG44_9GAMM</name>
<dbReference type="EMBL" id="LKHV01000002">
    <property type="protein sequence ID" value="KRG19519.1"/>
    <property type="molecule type" value="Genomic_DNA"/>
</dbReference>
<evidence type="ECO:0000313" key="6">
    <source>
        <dbReference type="EMBL" id="KRG19519.1"/>
    </source>
</evidence>
<dbReference type="PANTHER" id="PTHR30160:SF7">
    <property type="entry name" value="ADP-HEPTOSE--LPS HEPTOSYLTRANSFERASE 2"/>
    <property type="match status" value="1"/>
</dbReference>
<comment type="similarity">
    <text evidence="3">Belongs to the glycosyltransferase 9 family.</text>
</comment>
<accession>A0A0Q9YG44</accession>
<reference evidence="6" key="1">
    <citation type="submission" date="2015-09" db="EMBL/GenBank/DDBJ databases">
        <title>Draft Genome Sequences of Two Novel Amoeba-resistant Intranuclear Bacteria, Candidatus Berkiella cookevillensis and Candidatus Berkiella aquae.</title>
        <authorList>
            <person name="Mehari Y.T."/>
            <person name="Arivett B.A."/>
            <person name="Farone A.L."/>
            <person name="Gunderson J.H."/>
            <person name="Farone M.B."/>
        </authorList>
    </citation>
    <scope>NUCLEOTIDE SEQUENCE [LARGE SCALE GENOMIC DNA]</scope>
    <source>
        <strain evidence="6">CC99</strain>
    </source>
</reference>
<sequence>MEDRALVIGPSWVGDMVMAQALFKAIKVKYPTTRLDVLAPEWSRPLTDRMPEIDLSLSMPLKHGELDLKKRYQIAKRLPHAYQRSFVLPNSFKSALIPFFAKIPQRIGWRGEWRYPLLNDVRILDKQQLPLMVQRYVALAYEKKTSLPSVLPKPQLLVQAENVEFALKKHQLSLQAGKIISLCPGAEFGASKRWPIEYYAQIANFFIKAGYQIWIFGSEKDKPVAEQINQATSLQCVNLCGKTSLAEAIDLMSLSTCVVSNDSGLMHIAAALNRPVVAIYGSTDPSFTPPLSDKVKIIRSDMHCSPCFKRECPLQHHLCMKNLLPERIKEAVLELVA</sequence>
<comment type="caution">
    <text evidence="6">The sequence shown here is derived from an EMBL/GenBank/DDBJ whole genome shotgun (WGS) entry which is preliminary data.</text>
</comment>
<keyword evidence="1" id="KW-0328">Glycosyltransferase</keyword>
<dbReference type="AlphaFoldDB" id="A0A0Q9YG44"/>
<dbReference type="FunFam" id="3.40.50.2000:FF:000023">
    <property type="entry name" value="ADP-heptose--LPS heptosyltransferase II"/>
    <property type="match status" value="1"/>
</dbReference>